<keyword evidence="5" id="KW-0418">Kinase</keyword>
<dbReference type="SUPFAM" id="SSF55874">
    <property type="entry name" value="ATPase domain of HSP90 chaperone/DNA topoisomerase II/histidine kinase"/>
    <property type="match status" value="1"/>
</dbReference>
<evidence type="ECO:0000256" key="3">
    <source>
        <dbReference type="ARBA" id="ARBA00022553"/>
    </source>
</evidence>
<dbReference type="InterPro" id="IPR029016">
    <property type="entry name" value="GAF-like_dom_sf"/>
</dbReference>
<dbReference type="PROSITE" id="PS50109">
    <property type="entry name" value="HIS_KIN"/>
    <property type="match status" value="1"/>
</dbReference>
<dbReference type="Pfam" id="PF02518">
    <property type="entry name" value="HATPase_c"/>
    <property type="match status" value="1"/>
</dbReference>
<dbReference type="SMART" id="SM00065">
    <property type="entry name" value="GAF"/>
    <property type="match status" value="1"/>
</dbReference>
<evidence type="ECO:0000256" key="4">
    <source>
        <dbReference type="ARBA" id="ARBA00022679"/>
    </source>
</evidence>
<dbReference type="SMART" id="SM00387">
    <property type="entry name" value="HATPase_c"/>
    <property type="match status" value="1"/>
</dbReference>
<dbReference type="GO" id="GO:0000155">
    <property type="term" value="F:phosphorelay sensor kinase activity"/>
    <property type="evidence" value="ECO:0007669"/>
    <property type="project" value="InterPro"/>
</dbReference>
<dbReference type="PANTHER" id="PTHR45453:SF1">
    <property type="entry name" value="PHOSPHATE REGULON SENSOR PROTEIN PHOR"/>
    <property type="match status" value="1"/>
</dbReference>
<evidence type="ECO:0000313" key="10">
    <source>
        <dbReference type="EMBL" id="RJO61481.1"/>
    </source>
</evidence>
<dbReference type="PROSITE" id="PS50112">
    <property type="entry name" value="PAS"/>
    <property type="match status" value="1"/>
</dbReference>
<feature type="non-terminal residue" evidence="10">
    <location>
        <position position="714"/>
    </location>
</feature>
<dbReference type="SMART" id="SM00388">
    <property type="entry name" value="HisKA"/>
    <property type="match status" value="1"/>
</dbReference>
<proteinExistence type="predicted"/>
<dbReference type="InterPro" id="IPR003661">
    <property type="entry name" value="HisK_dim/P_dom"/>
</dbReference>
<comment type="caution">
    <text evidence="10">The sequence shown here is derived from an EMBL/GenBank/DDBJ whole genome shotgun (WGS) entry which is preliminary data.</text>
</comment>
<dbReference type="InterPro" id="IPR035965">
    <property type="entry name" value="PAS-like_dom_sf"/>
</dbReference>
<dbReference type="Pfam" id="PF00989">
    <property type="entry name" value="PAS"/>
    <property type="match status" value="1"/>
</dbReference>
<dbReference type="SUPFAM" id="SSF55785">
    <property type="entry name" value="PYP-like sensor domain (PAS domain)"/>
    <property type="match status" value="1"/>
</dbReference>
<dbReference type="GO" id="GO:0006355">
    <property type="term" value="P:regulation of DNA-templated transcription"/>
    <property type="evidence" value="ECO:0007669"/>
    <property type="project" value="InterPro"/>
</dbReference>
<dbReference type="InterPro" id="IPR005467">
    <property type="entry name" value="His_kinase_dom"/>
</dbReference>
<dbReference type="InterPro" id="IPR003594">
    <property type="entry name" value="HATPase_dom"/>
</dbReference>
<dbReference type="InterPro" id="IPR004358">
    <property type="entry name" value="Sig_transdc_His_kin-like_C"/>
</dbReference>
<feature type="domain" description="PAS" evidence="9">
    <location>
        <begin position="341"/>
        <end position="398"/>
    </location>
</feature>
<dbReference type="PRINTS" id="PR00344">
    <property type="entry name" value="BCTRLSENSOR"/>
</dbReference>
<reference evidence="10 11" key="1">
    <citation type="journal article" date="2017" name="ISME J.">
        <title>Energy and carbon metabolisms in a deep terrestrial subsurface fluid microbial community.</title>
        <authorList>
            <person name="Momper L."/>
            <person name="Jungbluth S.P."/>
            <person name="Lee M.D."/>
            <person name="Amend J.P."/>
        </authorList>
    </citation>
    <scope>NUCLEOTIDE SEQUENCE [LARGE SCALE GENOMIC DNA]</scope>
    <source>
        <strain evidence="10">SURF_29</strain>
    </source>
</reference>
<keyword evidence="7" id="KW-0472">Membrane</keyword>
<dbReference type="SUPFAM" id="SSF47384">
    <property type="entry name" value="Homodimeric domain of signal transducing histidine kinase"/>
    <property type="match status" value="1"/>
</dbReference>
<dbReference type="Gene3D" id="3.30.450.20">
    <property type="entry name" value="PAS domain"/>
    <property type="match status" value="1"/>
</dbReference>
<gene>
    <name evidence="10" type="ORF">C4544_03140</name>
</gene>
<name>A0A419DEB3_9BACT</name>
<dbReference type="FunFam" id="1.10.287.130:FF:000001">
    <property type="entry name" value="Two-component sensor histidine kinase"/>
    <property type="match status" value="1"/>
</dbReference>
<dbReference type="Gene3D" id="3.30.450.40">
    <property type="match status" value="1"/>
</dbReference>
<dbReference type="Gene3D" id="3.30.565.10">
    <property type="entry name" value="Histidine kinase-like ATPase, C-terminal domain"/>
    <property type="match status" value="1"/>
</dbReference>
<evidence type="ECO:0000256" key="6">
    <source>
        <dbReference type="ARBA" id="ARBA00023012"/>
    </source>
</evidence>
<dbReference type="Proteomes" id="UP000285655">
    <property type="component" value="Unassembled WGS sequence"/>
</dbReference>
<dbReference type="EMBL" id="QZJW01000019">
    <property type="protein sequence ID" value="RJO61481.1"/>
    <property type="molecule type" value="Genomic_DNA"/>
</dbReference>
<organism evidence="10 11">
    <name type="scientific">candidate division WS5 bacterium</name>
    <dbReference type="NCBI Taxonomy" id="2093353"/>
    <lineage>
        <taxon>Bacteria</taxon>
        <taxon>candidate division WS5</taxon>
    </lineage>
</organism>
<keyword evidence="3" id="KW-0597">Phosphoprotein</keyword>
<evidence type="ECO:0000313" key="11">
    <source>
        <dbReference type="Proteomes" id="UP000285655"/>
    </source>
</evidence>
<dbReference type="AlphaFoldDB" id="A0A419DEB3"/>
<dbReference type="InterPro" id="IPR003018">
    <property type="entry name" value="GAF"/>
</dbReference>
<keyword evidence="4" id="KW-0808">Transferase</keyword>
<sequence>MLKEKERDGLGKQKVQGNAMVKGDMTELLFDMANFDFSLKNIEESARKTKEIILKHTGASGCTIMFLDNYGYLWKIGEKTTYPFSLGEGIAGWSAKCKKTVFIRDIQKDKRYKPFYRNKTGSIVCVPVIKDGKALGVLNLTYSKGSLKNFPPDKAILEFLAKKLESVIENVFMYYVAEGEKNELRTRKAIVRTLKTDITLKKKMEAIRNKLVELIKIDSLSICLKNTNEEFLLCYGSNIKKSQIPQTDLIDIYTKTGAKDPAFLDLSEEFDFNFIINKGSGYITMYPIFSMDAITGYFLIEDEMKNTGNFSVLEKRLVELAARKIGEYITETSSSKKMIEEKERWRTIFHNVDDGIVLLSKEGKIIEANIKAREILGKKKSNLSGKDFLSLFEMLSPEIESPTIMSLKNIKNISEPGATGQRELSKKIDDFFSGHKVMRPKEYYIKTKNGKYWILISIKTLIRVSRQEGYAVVHINDITKRKEIEQDKNEFMSMVSHELRTPLSAMKGFLSMTLNEDYGKLSKEQMKSLKRVEESNERMVALVEDILDVSRIELGRFNLRKEPVNLSGITCSIVREFGAQIQEKKLKVKIQGRLADVCLGKHAMEARHRCRDLQIYVLVDRDRLMQILQNLVSNAIKYSFDGGEVDITIRKGKAFAEIAIKDTGVGVAKKDYDKLFRRFSRIHNPLSVQAGGTGLGLYITKKLVLANGGTIDVK</sequence>
<keyword evidence="6" id="KW-0902">Two-component regulatory system</keyword>
<evidence type="ECO:0000256" key="5">
    <source>
        <dbReference type="ARBA" id="ARBA00022777"/>
    </source>
</evidence>
<dbReference type="Pfam" id="PF00512">
    <property type="entry name" value="HisKA"/>
    <property type="match status" value="1"/>
</dbReference>
<evidence type="ECO:0000259" key="9">
    <source>
        <dbReference type="PROSITE" id="PS50112"/>
    </source>
</evidence>
<comment type="catalytic activity">
    <reaction evidence="1">
        <text>ATP + protein L-histidine = ADP + protein N-phospho-L-histidine.</text>
        <dbReference type="EC" id="2.7.13.3"/>
    </reaction>
</comment>
<dbReference type="NCBIfam" id="TIGR00229">
    <property type="entry name" value="sensory_box"/>
    <property type="match status" value="1"/>
</dbReference>
<feature type="domain" description="Histidine kinase" evidence="8">
    <location>
        <begin position="494"/>
        <end position="714"/>
    </location>
</feature>
<accession>A0A419DEB3</accession>
<dbReference type="Gene3D" id="1.10.287.130">
    <property type="match status" value="1"/>
</dbReference>
<dbReference type="GO" id="GO:0004721">
    <property type="term" value="F:phosphoprotein phosphatase activity"/>
    <property type="evidence" value="ECO:0007669"/>
    <property type="project" value="TreeGrafter"/>
</dbReference>
<dbReference type="InterPro" id="IPR000014">
    <property type="entry name" value="PAS"/>
</dbReference>
<dbReference type="GO" id="GO:0005886">
    <property type="term" value="C:plasma membrane"/>
    <property type="evidence" value="ECO:0007669"/>
    <property type="project" value="TreeGrafter"/>
</dbReference>
<dbReference type="CDD" id="cd00130">
    <property type="entry name" value="PAS"/>
    <property type="match status" value="1"/>
</dbReference>
<dbReference type="SMART" id="SM00091">
    <property type="entry name" value="PAS"/>
    <property type="match status" value="1"/>
</dbReference>
<dbReference type="InterPro" id="IPR036890">
    <property type="entry name" value="HATPase_C_sf"/>
</dbReference>
<dbReference type="InterPro" id="IPR036097">
    <property type="entry name" value="HisK_dim/P_sf"/>
</dbReference>
<dbReference type="Pfam" id="PF13185">
    <property type="entry name" value="GAF_2"/>
    <property type="match status" value="1"/>
</dbReference>
<dbReference type="GO" id="GO:0016036">
    <property type="term" value="P:cellular response to phosphate starvation"/>
    <property type="evidence" value="ECO:0007669"/>
    <property type="project" value="TreeGrafter"/>
</dbReference>
<evidence type="ECO:0000259" key="8">
    <source>
        <dbReference type="PROSITE" id="PS50109"/>
    </source>
</evidence>
<evidence type="ECO:0000256" key="2">
    <source>
        <dbReference type="ARBA" id="ARBA00012438"/>
    </source>
</evidence>
<evidence type="ECO:0000256" key="7">
    <source>
        <dbReference type="ARBA" id="ARBA00023136"/>
    </source>
</evidence>
<dbReference type="SUPFAM" id="SSF55781">
    <property type="entry name" value="GAF domain-like"/>
    <property type="match status" value="1"/>
</dbReference>
<dbReference type="InterPro" id="IPR013767">
    <property type="entry name" value="PAS_fold"/>
</dbReference>
<dbReference type="EC" id="2.7.13.3" evidence="2"/>
<dbReference type="CDD" id="cd00082">
    <property type="entry name" value="HisKA"/>
    <property type="match status" value="1"/>
</dbReference>
<dbReference type="PANTHER" id="PTHR45453">
    <property type="entry name" value="PHOSPHATE REGULON SENSOR PROTEIN PHOR"/>
    <property type="match status" value="1"/>
</dbReference>
<evidence type="ECO:0000256" key="1">
    <source>
        <dbReference type="ARBA" id="ARBA00000085"/>
    </source>
</evidence>
<dbReference type="InterPro" id="IPR050351">
    <property type="entry name" value="BphY/WalK/GraS-like"/>
</dbReference>
<protein>
    <recommendedName>
        <fullName evidence="2">histidine kinase</fullName>
        <ecNumber evidence="2">2.7.13.3</ecNumber>
    </recommendedName>
</protein>